<sequence>MTEKHEMSWEPDFSESVDENLWMVRELTGVTTVRCSCGLVQDVTNSNVQRTVEERQNLNLA</sequence>
<evidence type="ECO:0000313" key="2">
    <source>
        <dbReference type="Proteomes" id="UP001500034"/>
    </source>
</evidence>
<dbReference type="EMBL" id="BAABCQ010000009">
    <property type="protein sequence ID" value="GAA3956812.1"/>
    <property type="molecule type" value="Genomic_DNA"/>
</dbReference>
<evidence type="ECO:0000313" key="1">
    <source>
        <dbReference type="EMBL" id="GAA3956812.1"/>
    </source>
</evidence>
<comment type="caution">
    <text evidence="1">The sequence shown here is derived from an EMBL/GenBank/DDBJ whole genome shotgun (WGS) entry which is preliminary data.</text>
</comment>
<organism evidence="1 2">
    <name type="scientific">Streptomyces marokkonensis</name>
    <dbReference type="NCBI Taxonomy" id="324855"/>
    <lineage>
        <taxon>Bacteria</taxon>
        <taxon>Bacillati</taxon>
        <taxon>Actinomycetota</taxon>
        <taxon>Actinomycetes</taxon>
        <taxon>Kitasatosporales</taxon>
        <taxon>Streptomycetaceae</taxon>
        <taxon>Streptomyces</taxon>
    </lineage>
</organism>
<name>A0ABP7P157_9ACTN</name>
<dbReference type="Proteomes" id="UP001500034">
    <property type="component" value="Unassembled WGS sequence"/>
</dbReference>
<dbReference type="RefSeq" id="WP_345589121.1">
    <property type="nucleotide sequence ID" value="NZ_BAABCQ010000009.1"/>
</dbReference>
<gene>
    <name evidence="1" type="ORF">GCM10022384_07420</name>
</gene>
<protein>
    <submittedName>
        <fullName evidence="1">Uncharacterized protein</fullName>
    </submittedName>
</protein>
<accession>A0ABP7P157</accession>
<reference evidence="2" key="1">
    <citation type="journal article" date="2019" name="Int. J. Syst. Evol. Microbiol.">
        <title>The Global Catalogue of Microorganisms (GCM) 10K type strain sequencing project: providing services to taxonomists for standard genome sequencing and annotation.</title>
        <authorList>
            <consortium name="The Broad Institute Genomics Platform"/>
            <consortium name="The Broad Institute Genome Sequencing Center for Infectious Disease"/>
            <person name="Wu L."/>
            <person name="Ma J."/>
        </authorList>
    </citation>
    <scope>NUCLEOTIDE SEQUENCE [LARGE SCALE GENOMIC DNA]</scope>
    <source>
        <strain evidence="2">JCM 17027</strain>
    </source>
</reference>
<proteinExistence type="predicted"/>
<keyword evidence="2" id="KW-1185">Reference proteome</keyword>